<comment type="caution">
    <text evidence="1">The sequence shown here is derived from an EMBL/GenBank/DDBJ whole genome shotgun (WGS) entry which is preliminary data.</text>
</comment>
<dbReference type="Proteomes" id="UP001177260">
    <property type="component" value="Unassembled WGS sequence"/>
</dbReference>
<proteinExistence type="predicted"/>
<reference evidence="1 2" key="1">
    <citation type="journal article" date="2023" name="ACS Omega">
        <title>Identification of the Neoaspergillic Acid Biosynthesis Gene Cluster by Establishing an In Vitro CRISPR-Ribonucleoprotein Genetic System in Aspergillus melleus.</title>
        <authorList>
            <person name="Yuan B."/>
            <person name="Grau M.F."/>
            <person name="Murata R.M."/>
            <person name="Torok T."/>
            <person name="Venkateswaran K."/>
            <person name="Stajich J.E."/>
            <person name="Wang C.C.C."/>
        </authorList>
    </citation>
    <scope>NUCLEOTIDE SEQUENCE [LARGE SCALE GENOMIC DNA]</scope>
    <source>
        <strain evidence="1 2">IMV 1140</strain>
    </source>
</reference>
<name>A0ACC3ALQ1_9EURO</name>
<protein>
    <submittedName>
        <fullName evidence="1">Uncharacterized protein</fullName>
    </submittedName>
</protein>
<organism evidence="1 2">
    <name type="scientific">Aspergillus melleus</name>
    <dbReference type="NCBI Taxonomy" id="138277"/>
    <lineage>
        <taxon>Eukaryota</taxon>
        <taxon>Fungi</taxon>
        <taxon>Dikarya</taxon>
        <taxon>Ascomycota</taxon>
        <taxon>Pezizomycotina</taxon>
        <taxon>Eurotiomycetes</taxon>
        <taxon>Eurotiomycetidae</taxon>
        <taxon>Eurotiales</taxon>
        <taxon>Aspergillaceae</taxon>
        <taxon>Aspergillus</taxon>
        <taxon>Aspergillus subgen. Circumdati</taxon>
    </lineage>
</organism>
<accession>A0ACC3ALQ1</accession>
<gene>
    <name evidence="1" type="ORF">N8T08_002832</name>
</gene>
<dbReference type="EMBL" id="JAOPJF010000162">
    <property type="protein sequence ID" value="KAK1138335.1"/>
    <property type="molecule type" value="Genomic_DNA"/>
</dbReference>
<sequence length="289" mass="31833">MPTLDKENRPRGLRMPSLSAIKGGLRKQQSSEPSPQKDFEPVQLPAASLYPTDTVPVLPSAKPQEKELPPNPAGPPSFPSPPASSSPAVNTNGYNDRPLPRFPRVPVPKPEELTAPAVLQETPPPIEEPKFPAASGLDRPQNAPAQHNYIPYHVPGPSPGQSDDTDDPLEDFIPEPEPEPETEVDAVDAPIEPVSSEENNGPWTPPDYEPVAAPLSKLHYACYQGHRSMPVANNAWYPVPCMTCQRFDREVRYRCVFCCLRICGSCSQTLQKLPNRSLNQLMETINPRE</sequence>
<keyword evidence="2" id="KW-1185">Reference proteome</keyword>
<evidence type="ECO:0000313" key="1">
    <source>
        <dbReference type="EMBL" id="KAK1138335.1"/>
    </source>
</evidence>
<evidence type="ECO:0000313" key="2">
    <source>
        <dbReference type="Proteomes" id="UP001177260"/>
    </source>
</evidence>